<proteinExistence type="predicted"/>
<organism evidence="1 2">
    <name type="scientific">Cajanus cajan</name>
    <name type="common">Pigeon pea</name>
    <name type="synonym">Cajanus indicus</name>
    <dbReference type="NCBI Taxonomy" id="3821"/>
    <lineage>
        <taxon>Eukaryota</taxon>
        <taxon>Viridiplantae</taxon>
        <taxon>Streptophyta</taxon>
        <taxon>Embryophyta</taxon>
        <taxon>Tracheophyta</taxon>
        <taxon>Spermatophyta</taxon>
        <taxon>Magnoliopsida</taxon>
        <taxon>eudicotyledons</taxon>
        <taxon>Gunneridae</taxon>
        <taxon>Pentapetalae</taxon>
        <taxon>rosids</taxon>
        <taxon>fabids</taxon>
        <taxon>Fabales</taxon>
        <taxon>Fabaceae</taxon>
        <taxon>Papilionoideae</taxon>
        <taxon>50 kb inversion clade</taxon>
        <taxon>NPAAA clade</taxon>
        <taxon>indigoferoid/millettioid clade</taxon>
        <taxon>Phaseoleae</taxon>
        <taxon>Cajanus</taxon>
    </lineage>
</organism>
<dbReference type="AlphaFoldDB" id="A0A151QV82"/>
<gene>
    <name evidence="1" type="ORF">KK1_044799</name>
</gene>
<name>A0A151QV82_CAJCA</name>
<dbReference type="Gramene" id="C.cajan_41329.t">
    <property type="protein sequence ID" value="C.cajan_41329.t"/>
    <property type="gene ID" value="C.cajan_41329"/>
</dbReference>
<protein>
    <submittedName>
        <fullName evidence="1">Uncharacterized protein</fullName>
    </submittedName>
</protein>
<evidence type="ECO:0000313" key="2">
    <source>
        <dbReference type="Proteomes" id="UP000075243"/>
    </source>
</evidence>
<dbReference type="EMBL" id="KQ484636">
    <property type="protein sequence ID" value="KYP34277.1"/>
    <property type="molecule type" value="Genomic_DNA"/>
</dbReference>
<keyword evidence="2" id="KW-1185">Reference proteome</keyword>
<evidence type="ECO:0000313" key="1">
    <source>
        <dbReference type="EMBL" id="KYP34277.1"/>
    </source>
</evidence>
<sequence length="68" mass="8394">MKRTRINLTTSFIHKTRLEPFHNCRGRWWFNKRWKEILIFKENHIPRNSNTRGLWIITNIPFLSNNIS</sequence>
<accession>A0A151QV82</accession>
<reference evidence="1" key="1">
    <citation type="journal article" date="2012" name="Nat. Biotechnol.">
        <title>Draft genome sequence of pigeonpea (Cajanus cajan), an orphan legume crop of resource-poor farmers.</title>
        <authorList>
            <person name="Varshney R.K."/>
            <person name="Chen W."/>
            <person name="Li Y."/>
            <person name="Bharti A.K."/>
            <person name="Saxena R.K."/>
            <person name="Schlueter J.A."/>
            <person name="Donoghue M.T."/>
            <person name="Azam S."/>
            <person name="Fan G."/>
            <person name="Whaley A.M."/>
            <person name="Farmer A.D."/>
            <person name="Sheridan J."/>
            <person name="Iwata A."/>
            <person name="Tuteja R."/>
            <person name="Penmetsa R.V."/>
            <person name="Wu W."/>
            <person name="Upadhyaya H.D."/>
            <person name="Yang S.P."/>
            <person name="Shah T."/>
            <person name="Saxena K.B."/>
            <person name="Michael T."/>
            <person name="McCombie W.R."/>
            <person name="Yang B."/>
            <person name="Zhang G."/>
            <person name="Yang H."/>
            <person name="Wang J."/>
            <person name="Spillane C."/>
            <person name="Cook D.R."/>
            <person name="May G.D."/>
            <person name="Xu X."/>
            <person name="Jackson S.A."/>
        </authorList>
    </citation>
    <scope>NUCLEOTIDE SEQUENCE [LARGE SCALE GENOMIC DNA]</scope>
</reference>
<dbReference type="Proteomes" id="UP000075243">
    <property type="component" value="Unassembled WGS sequence"/>
</dbReference>